<dbReference type="PaxDb" id="30732-ENSOMEP00000008648"/>
<dbReference type="Ensembl" id="ENSOMET00000002094.1">
    <property type="protein sequence ID" value="ENSOMEP00000008648.1"/>
    <property type="gene ID" value="ENSOMEG00000009830.1"/>
</dbReference>
<proteinExistence type="inferred from homology"/>
<comment type="catalytic activity">
    <reaction evidence="6">
        <text>GTP + H2O = GDP + phosphate + H(+)</text>
        <dbReference type="Rhea" id="RHEA:19669"/>
        <dbReference type="ChEBI" id="CHEBI:15377"/>
        <dbReference type="ChEBI" id="CHEBI:15378"/>
        <dbReference type="ChEBI" id="CHEBI:37565"/>
        <dbReference type="ChEBI" id="CHEBI:43474"/>
        <dbReference type="ChEBI" id="CHEBI:58189"/>
        <dbReference type="EC" id="3.6.5.2"/>
    </reaction>
</comment>
<keyword evidence="5" id="KW-0342">GTP-binding</keyword>
<reference evidence="7" key="1">
    <citation type="submission" date="2025-08" db="UniProtKB">
        <authorList>
            <consortium name="Ensembl"/>
        </authorList>
    </citation>
    <scope>IDENTIFICATION</scope>
</reference>
<evidence type="ECO:0000313" key="7">
    <source>
        <dbReference type="Ensembl" id="ENSOMEP00000008648.1"/>
    </source>
</evidence>
<keyword evidence="4" id="KW-0378">Hydrolase</keyword>
<accession>A0A3B3BUD1</accession>
<dbReference type="SMART" id="SM00175">
    <property type="entry name" value="RAB"/>
    <property type="match status" value="1"/>
</dbReference>
<dbReference type="AlphaFoldDB" id="A0A3B3BUD1"/>
<dbReference type="GO" id="GO:0003925">
    <property type="term" value="F:G protein activity"/>
    <property type="evidence" value="ECO:0007669"/>
    <property type="project" value="UniProtKB-EC"/>
</dbReference>
<dbReference type="Gene3D" id="3.40.50.300">
    <property type="entry name" value="P-loop containing nucleotide triphosphate hydrolases"/>
    <property type="match status" value="1"/>
</dbReference>
<dbReference type="Proteomes" id="UP000261560">
    <property type="component" value="Unplaced"/>
</dbReference>
<evidence type="ECO:0000313" key="8">
    <source>
        <dbReference type="Proteomes" id="UP000261560"/>
    </source>
</evidence>
<dbReference type="STRING" id="30732.ENSOMEP00000008648"/>
<dbReference type="SMART" id="SM00173">
    <property type="entry name" value="RAS"/>
    <property type="match status" value="1"/>
</dbReference>
<dbReference type="EC" id="3.6.5.2" evidence="2"/>
<dbReference type="SMART" id="SM00174">
    <property type="entry name" value="RHO"/>
    <property type="match status" value="1"/>
</dbReference>
<evidence type="ECO:0000256" key="5">
    <source>
        <dbReference type="ARBA" id="ARBA00023134"/>
    </source>
</evidence>
<evidence type="ECO:0000256" key="4">
    <source>
        <dbReference type="ARBA" id="ARBA00022801"/>
    </source>
</evidence>
<reference evidence="7" key="2">
    <citation type="submission" date="2025-09" db="UniProtKB">
        <authorList>
            <consortium name="Ensembl"/>
        </authorList>
    </citation>
    <scope>IDENTIFICATION</scope>
</reference>
<dbReference type="InterPro" id="IPR051065">
    <property type="entry name" value="Ras-related_GTPase"/>
</dbReference>
<evidence type="ECO:0000256" key="3">
    <source>
        <dbReference type="ARBA" id="ARBA00022741"/>
    </source>
</evidence>
<dbReference type="GO" id="GO:0005525">
    <property type="term" value="F:GTP binding"/>
    <property type="evidence" value="ECO:0007669"/>
    <property type="project" value="UniProtKB-KW"/>
</dbReference>
<keyword evidence="8" id="KW-1185">Reference proteome</keyword>
<dbReference type="GeneTree" id="ENSGT00940000166946"/>
<evidence type="ECO:0000256" key="6">
    <source>
        <dbReference type="ARBA" id="ARBA00048098"/>
    </source>
</evidence>
<dbReference type="PANTHER" id="PTHR45704">
    <property type="entry name" value="RAS-LIKE FAMILY MEMBER 11"/>
    <property type="match status" value="1"/>
</dbReference>
<dbReference type="PRINTS" id="PR00449">
    <property type="entry name" value="RASTRNSFRMNG"/>
</dbReference>
<evidence type="ECO:0000256" key="2">
    <source>
        <dbReference type="ARBA" id="ARBA00011984"/>
    </source>
</evidence>
<organism evidence="7 8">
    <name type="scientific">Oryzias melastigma</name>
    <name type="common">Marine medaka</name>
    <dbReference type="NCBI Taxonomy" id="30732"/>
    <lineage>
        <taxon>Eukaryota</taxon>
        <taxon>Metazoa</taxon>
        <taxon>Chordata</taxon>
        <taxon>Craniata</taxon>
        <taxon>Vertebrata</taxon>
        <taxon>Euteleostomi</taxon>
        <taxon>Actinopterygii</taxon>
        <taxon>Neopterygii</taxon>
        <taxon>Teleostei</taxon>
        <taxon>Neoteleostei</taxon>
        <taxon>Acanthomorphata</taxon>
        <taxon>Ovalentaria</taxon>
        <taxon>Atherinomorphae</taxon>
        <taxon>Beloniformes</taxon>
        <taxon>Adrianichthyidae</taxon>
        <taxon>Oryziinae</taxon>
        <taxon>Oryzias</taxon>
    </lineage>
</organism>
<dbReference type="PROSITE" id="PS51421">
    <property type="entry name" value="RAS"/>
    <property type="match status" value="1"/>
</dbReference>
<comment type="similarity">
    <text evidence="1">Belongs to the small GTPase superfamily. Ras family.</text>
</comment>
<dbReference type="PROSITE" id="PS51419">
    <property type="entry name" value="RAB"/>
    <property type="match status" value="1"/>
</dbReference>
<dbReference type="InterPro" id="IPR027417">
    <property type="entry name" value="P-loop_NTPase"/>
</dbReference>
<sequence length="207" mass="23489">GEVRGPSMQPVKILVLGAGDSGKTALCVRFITRRFIGEYDHRREMTYRCSRTLDHEDVDLEILDLPSKVQESLPASLESSICWADGFLLLYSITQRLTFMEVPRLKALIDKTKHSLIPPTVLVANKADLEVGREVTTEEGQTLAKDLRCSFRELSVAEAASGVEAAFLQLIRFVLDQQRPLPDRRSYMLTVRHALTRKLTRSKTMQW</sequence>
<dbReference type="SUPFAM" id="SSF52540">
    <property type="entry name" value="P-loop containing nucleoside triphosphate hydrolases"/>
    <property type="match status" value="1"/>
</dbReference>
<name>A0A3B3BUD1_ORYME</name>
<evidence type="ECO:0000256" key="1">
    <source>
        <dbReference type="ARBA" id="ARBA00008344"/>
    </source>
</evidence>
<keyword evidence="3" id="KW-0547">Nucleotide-binding</keyword>
<dbReference type="Pfam" id="PF00071">
    <property type="entry name" value="Ras"/>
    <property type="match status" value="1"/>
</dbReference>
<protein>
    <recommendedName>
        <fullName evidence="2">small monomeric GTPase</fullName>
        <ecNumber evidence="2">3.6.5.2</ecNumber>
    </recommendedName>
</protein>
<dbReference type="OMA" id="LGCGFRE"/>
<dbReference type="InterPro" id="IPR001806">
    <property type="entry name" value="Small_GTPase"/>
</dbReference>